<proteinExistence type="inferred from homology"/>
<protein>
    <submittedName>
        <fullName evidence="14">Ergosterol biosynthesis protein</fullName>
    </submittedName>
</protein>
<dbReference type="PANTHER" id="PTHR15451:SF19">
    <property type="entry name" value="ERGOSTEROL BIOSYNTHETIC PROTEIN 28 HOMOLOG"/>
    <property type="match status" value="1"/>
</dbReference>
<accession>A0AAF0J1V6</accession>
<evidence type="ECO:0000256" key="5">
    <source>
        <dbReference type="ARBA" id="ARBA00022824"/>
    </source>
</evidence>
<evidence type="ECO:0000256" key="8">
    <source>
        <dbReference type="ARBA" id="ARBA00023011"/>
    </source>
</evidence>
<comment type="subcellular location">
    <subcellularLocation>
        <location evidence="1">Endoplasmic reticulum membrane</location>
        <topology evidence="1">Multi-pass membrane protein</topology>
    </subcellularLocation>
</comment>
<dbReference type="GO" id="GO:0030674">
    <property type="term" value="F:protein-macromolecule adaptor activity"/>
    <property type="evidence" value="ECO:0007669"/>
    <property type="project" value="TreeGrafter"/>
</dbReference>
<dbReference type="GO" id="GO:0016126">
    <property type="term" value="P:sterol biosynthetic process"/>
    <property type="evidence" value="ECO:0007669"/>
    <property type="project" value="UniProtKB-KW"/>
</dbReference>
<keyword evidence="12" id="KW-0753">Steroid metabolism</keyword>
<organism evidence="14 15">
    <name type="scientific">Malassezia nana</name>
    <dbReference type="NCBI Taxonomy" id="180528"/>
    <lineage>
        <taxon>Eukaryota</taxon>
        <taxon>Fungi</taxon>
        <taxon>Dikarya</taxon>
        <taxon>Basidiomycota</taxon>
        <taxon>Ustilaginomycotina</taxon>
        <taxon>Malasseziomycetes</taxon>
        <taxon>Malasseziales</taxon>
        <taxon>Malasseziaceae</taxon>
        <taxon>Malassezia</taxon>
    </lineage>
</organism>
<keyword evidence="15" id="KW-1185">Reference proteome</keyword>
<keyword evidence="7 13" id="KW-1133">Transmembrane helix</keyword>
<keyword evidence="6" id="KW-0752">Steroid biosynthesis</keyword>
<dbReference type="Pfam" id="PF03694">
    <property type="entry name" value="Erg28"/>
    <property type="match status" value="1"/>
</dbReference>
<sequence length="105" mass="11801">MNLLEWIPESALGQWLWAVGAVATLNGLQNLVHPAFSRRVYASKEGEKEATALAARLFGVWNLTSAMERGAYLLCLGTFLIAQVHFFSEMLFFAPWSYPRPRSLP</sequence>
<evidence type="ECO:0000256" key="10">
    <source>
        <dbReference type="ARBA" id="ARBA00023136"/>
    </source>
</evidence>
<dbReference type="PANTHER" id="PTHR15451">
    <property type="entry name" value="ERGOSTEROL BIOSYNTHETIC PROTEIN 28-RELATED"/>
    <property type="match status" value="1"/>
</dbReference>
<reference evidence="14" key="1">
    <citation type="submission" date="2023-03" db="EMBL/GenBank/DDBJ databases">
        <title>Mating type loci evolution in Malassezia.</title>
        <authorList>
            <person name="Coelho M.A."/>
        </authorList>
    </citation>
    <scope>NUCLEOTIDE SEQUENCE</scope>
    <source>
        <strain evidence="14">CBS 9557</strain>
    </source>
</reference>
<evidence type="ECO:0000256" key="6">
    <source>
        <dbReference type="ARBA" id="ARBA00022955"/>
    </source>
</evidence>
<keyword evidence="9" id="KW-0443">Lipid metabolism</keyword>
<keyword evidence="11" id="KW-1207">Sterol metabolism</keyword>
<evidence type="ECO:0000256" key="3">
    <source>
        <dbReference type="ARBA" id="ARBA00022516"/>
    </source>
</evidence>
<evidence type="ECO:0000256" key="12">
    <source>
        <dbReference type="ARBA" id="ARBA00023221"/>
    </source>
</evidence>
<evidence type="ECO:0000256" key="9">
    <source>
        <dbReference type="ARBA" id="ARBA00023098"/>
    </source>
</evidence>
<dbReference type="GO" id="GO:0005789">
    <property type="term" value="C:endoplasmic reticulum membrane"/>
    <property type="evidence" value="ECO:0007669"/>
    <property type="project" value="UniProtKB-SubCell"/>
</dbReference>
<gene>
    <name evidence="14" type="primary">ERG28</name>
    <name evidence="14" type="ORF">MNAN1_001434</name>
</gene>
<keyword evidence="10 13" id="KW-0472">Membrane</keyword>
<dbReference type="EMBL" id="CP119893">
    <property type="protein sequence ID" value="WFD26451.1"/>
    <property type="molecule type" value="Genomic_DNA"/>
</dbReference>
<evidence type="ECO:0000256" key="2">
    <source>
        <dbReference type="ARBA" id="ARBA00005377"/>
    </source>
</evidence>
<feature type="transmembrane region" description="Helical" evidence="13">
    <location>
        <begin position="71"/>
        <end position="96"/>
    </location>
</feature>
<dbReference type="Proteomes" id="UP001213623">
    <property type="component" value="Chromosome 2"/>
</dbReference>
<evidence type="ECO:0000256" key="7">
    <source>
        <dbReference type="ARBA" id="ARBA00022989"/>
    </source>
</evidence>
<keyword evidence="3" id="KW-0444">Lipid biosynthesis</keyword>
<evidence type="ECO:0000256" key="13">
    <source>
        <dbReference type="SAM" id="Phobius"/>
    </source>
</evidence>
<feature type="transmembrane region" description="Helical" evidence="13">
    <location>
        <begin position="12"/>
        <end position="32"/>
    </location>
</feature>
<dbReference type="AlphaFoldDB" id="A0AAF0J1V6"/>
<name>A0AAF0J1V6_9BASI</name>
<evidence type="ECO:0000256" key="1">
    <source>
        <dbReference type="ARBA" id="ARBA00004477"/>
    </source>
</evidence>
<evidence type="ECO:0000256" key="11">
    <source>
        <dbReference type="ARBA" id="ARBA00023166"/>
    </source>
</evidence>
<evidence type="ECO:0000256" key="4">
    <source>
        <dbReference type="ARBA" id="ARBA00022692"/>
    </source>
</evidence>
<evidence type="ECO:0000313" key="15">
    <source>
        <dbReference type="Proteomes" id="UP001213623"/>
    </source>
</evidence>
<evidence type="ECO:0000313" key="14">
    <source>
        <dbReference type="EMBL" id="WFD26451.1"/>
    </source>
</evidence>
<dbReference type="InterPro" id="IPR005352">
    <property type="entry name" value="Erg28"/>
</dbReference>
<keyword evidence="8" id="KW-0756">Sterol biosynthesis</keyword>
<comment type="similarity">
    <text evidence="2">Belongs to the ERG28 family.</text>
</comment>
<keyword evidence="5" id="KW-0256">Endoplasmic reticulum</keyword>
<keyword evidence="4 13" id="KW-0812">Transmembrane</keyword>